<dbReference type="PANTHER" id="PTHR12651:SF1">
    <property type="entry name" value="26S PROTEASOME NON-ATPASE REGULATORY SUBUNIT 9"/>
    <property type="match status" value="1"/>
</dbReference>
<dbReference type="Proteomes" id="UP000298030">
    <property type="component" value="Unassembled WGS sequence"/>
</dbReference>
<keyword evidence="1" id="KW-0143">Chaperone</keyword>
<feature type="region of interest" description="Disordered" evidence="4">
    <location>
        <begin position="98"/>
        <end position="131"/>
    </location>
</feature>
<evidence type="ECO:0000259" key="5">
    <source>
        <dbReference type="Pfam" id="PF04495"/>
    </source>
</evidence>
<organism evidence="7 8">
    <name type="scientific">Coprinellus micaceus</name>
    <name type="common">Glistening ink-cap mushroom</name>
    <name type="synonym">Coprinus micaceus</name>
    <dbReference type="NCBI Taxonomy" id="71717"/>
    <lineage>
        <taxon>Eukaryota</taxon>
        <taxon>Fungi</taxon>
        <taxon>Dikarya</taxon>
        <taxon>Basidiomycota</taxon>
        <taxon>Agaricomycotina</taxon>
        <taxon>Agaricomycetes</taxon>
        <taxon>Agaricomycetidae</taxon>
        <taxon>Agaricales</taxon>
        <taxon>Agaricineae</taxon>
        <taxon>Psathyrellaceae</taxon>
        <taxon>Coprinellus</taxon>
    </lineage>
</organism>
<feature type="domain" description="Nas2 N-terminal" evidence="6">
    <location>
        <begin position="16"/>
        <end position="92"/>
    </location>
</feature>
<dbReference type="STRING" id="71717.A0A4Y7U1U0"/>
<evidence type="ECO:0000313" key="7">
    <source>
        <dbReference type="EMBL" id="TEB39809.1"/>
    </source>
</evidence>
<keyword evidence="3" id="KW-0175">Coiled coil</keyword>
<dbReference type="EMBL" id="QPFP01000001">
    <property type="protein sequence ID" value="TEB39809.1"/>
    <property type="molecule type" value="Genomic_DNA"/>
</dbReference>
<dbReference type="Gene3D" id="6.10.140.1710">
    <property type="match status" value="1"/>
</dbReference>
<evidence type="ECO:0000256" key="1">
    <source>
        <dbReference type="ARBA" id="ARBA00023186"/>
    </source>
</evidence>
<dbReference type="InterPro" id="IPR036034">
    <property type="entry name" value="PDZ_sf"/>
</dbReference>
<dbReference type="AlphaFoldDB" id="A0A4Y7U1U0"/>
<gene>
    <name evidence="7" type="ORF">FA13DRAFT_1724030</name>
</gene>
<dbReference type="Gene3D" id="2.30.42.10">
    <property type="match status" value="1"/>
</dbReference>
<proteinExistence type="predicted"/>
<dbReference type="PANTHER" id="PTHR12651">
    <property type="entry name" value="26S PROTEASOME NON-ATPASE REGULATORY SUBUNIT 9"/>
    <property type="match status" value="1"/>
</dbReference>
<evidence type="ECO:0000313" key="8">
    <source>
        <dbReference type="Proteomes" id="UP000298030"/>
    </source>
</evidence>
<accession>A0A4Y7U1U0</accession>
<dbReference type="SUPFAM" id="SSF50156">
    <property type="entry name" value="PDZ domain-like"/>
    <property type="match status" value="1"/>
</dbReference>
<name>A0A4Y7U1U0_COPMI</name>
<dbReference type="InterPro" id="IPR040815">
    <property type="entry name" value="Nas2_N"/>
</dbReference>
<reference evidence="7 8" key="1">
    <citation type="journal article" date="2019" name="Nat. Ecol. Evol.">
        <title>Megaphylogeny resolves global patterns of mushroom evolution.</title>
        <authorList>
            <person name="Varga T."/>
            <person name="Krizsan K."/>
            <person name="Foldi C."/>
            <person name="Dima B."/>
            <person name="Sanchez-Garcia M."/>
            <person name="Sanchez-Ramirez S."/>
            <person name="Szollosi G.J."/>
            <person name="Szarkandi J.G."/>
            <person name="Papp V."/>
            <person name="Albert L."/>
            <person name="Andreopoulos W."/>
            <person name="Angelini C."/>
            <person name="Antonin V."/>
            <person name="Barry K.W."/>
            <person name="Bougher N.L."/>
            <person name="Buchanan P."/>
            <person name="Buyck B."/>
            <person name="Bense V."/>
            <person name="Catcheside P."/>
            <person name="Chovatia M."/>
            <person name="Cooper J."/>
            <person name="Damon W."/>
            <person name="Desjardin D."/>
            <person name="Finy P."/>
            <person name="Geml J."/>
            <person name="Haridas S."/>
            <person name="Hughes K."/>
            <person name="Justo A."/>
            <person name="Karasinski D."/>
            <person name="Kautmanova I."/>
            <person name="Kiss B."/>
            <person name="Kocsube S."/>
            <person name="Kotiranta H."/>
            <person name="LaButti K.M."/>
            <person name="Lechner B.E."/>
            <person name="Liimatainen K."/>
            <person name="Lipzen A."/>
            <person name="Lukacs Z."/>
            <person name="Mihaltcheva S."/>
            <person name="Morgado L.N."/>
            <person name="Niskanen T."/>
            <person name="Noordeloos M.E."/>
            <person name="Ohm R.A."/>
            <person name="Ortiz-Santana B."/>
            <person name="Ovrebo C."/>
            <person name="Racz N."/>
            <person name="Riley R."/>
            <person name="Savchenko A."/>
            <person name="Shiryaev A."/>
            <person name="Soop K."/>
            <person name="Spirin V."/>
            <person name="Szebenyi C."/>
            <person name="Tomsovsky M."/>
            <person name="Tulloss R.E."/>
            <person name="Uehling J."/>
            <person name="Grigoriev I.V."/>
            <person name="Vagvolgyi C."/>
            <person name="Papp T."/>
            <person name="Martin F.M."/>
            <person name="Miettinen O."/>
            <person name="Hibbett D.S."/>
            <person name="Nagy L.G."/>
        </authorList>
    </citation>
    <scope>NUCLEOTIDE SEQUENCE [LARGE SCALE GENOMIC DNA]</scope>
    <source>
        <strain evidence="7 8">FP101781</strain>
    </source>
</reference>
<dbReference type="GO" id="GO:0005634">
    <property type="term" value="C:nucleus"/>
    <property type="evidence" value="ECO:0007669"/>
    <property type="project" value="TreeGrafter"/>
</dbReference>
<dbReference type="Pfam" id="PF04495">
    <property type="entry name" value="GRASP55_65"/>
    <property type="match status" value="1"/>
</dbReference>
<dbReference type="InterPro" id="IPR035269">
    <property type="entry name" value="PSMD9"/>
</dbReference>
<feature type="domain" description="PDZ GRASP-type" evidence="5">
    <location>
        <begin position="119"/>
        <end position="201"/>
    </location>
</feature>
<evidence type="ECO:0000256" key="4">
    <source>
        <dbReference type="SAM" id="MobiDB-lite"/>
    </source>
</evidence>
<dbReference type="InterPro" id="IPR024958">
    <property type="entry name" value="GRASP_PDZ"/>
</dbReference>
<dbReference type="OrthoDB" id="72325at2759"/>
<dbReference type="GO" id="GO:0005737">
    <property type="term" value="C:cytoplasm"/>
    <property type="evidence" value="ECO:0007669"/>
    <property type="project" value="TreeGrafter"/>
</dbReference>
<comment type="caution">
    <text evidence="7">The sequence shown here is derived from an EMBL/GenBank/DDBJ whole genome shotgun (WGS) entry which is preliminary data.</text>
</comment>
<evidence type="ECO:0000256" key="3">
    <source>
        <dbReference type="SAM" id="Coils"/>
    </source>
</evidence>
<dbReference type="GO" id="GO:0070682">
    <property type="term" value="P:proteasome regulatory particle assembly"/>
    <property type="evidence" value="ECO:0007669"/>
    <property type="project" value="InterPro"/>
</dbReference>
<feature type="coiled-coil region" evidence="3">
    <location>
        <begin position="63"/>
        <end position="90"/>
    </location>
</feature>
<evidence type="ECO:0000259" key="6">
    <source>
        <dbReference type="Pfam" id="PF18265"/>
    </source>
</evidence>
<dbReference type="Pfam" id="PF18265">
    <property type="entry name" value="Nas2_N"/>
    <property type="match status" value="1"/>
</dbReference>
<dbReference type="FunFam" id="2.30.42.10:FF:000107">
    <property type="entry name" value="26S proteasome non-ATPase regulatory subunit 9"/>
    <property type="match status" value="1"/>
</dbReference>
<keyword evidence="8" id="KW-1185">Reference proteome</keyword>
<evidence type="ECO:0000256" key="2">
    <source>
        <dbReference type="ARBA" id="ARBA00068021"/>
    </source>
</evidence>
<sequence>MSTTPFPAENPRERANQLMESRSNIEAELEAHFSILKANDVTMETPLIDREGFPRADVDIYAVRGARKRIVELRNDLKAIMAEMATALESIYALPEANGVGSTSSAEEEGGDQPKPFARVDGVAPNSPASDAGLQREDLIIKFGGLSHRSFTNGSLQPLVNLVGANENRPIAIEVLRSDENKSLSLTPRKWGGRGLLGCHIIPYSQSL</sequence>
<protein>
    <recommendedName>
        <fullName evidence="2">Probable 26S proteasome regulatory subunit p27</fullName>
    </recommendedName>
</protein>